<gene>
    <name evidence="1" type="ORF">UHOR_12693</name>
</gene>
<protein>
    <submittedName>
        <fullName evidence="1">Uncharacterized protein</fullName>
    </submittedName>
</protein>
<proteinExistence type="predicted"/>
<organism evidence="1 2">
    <name type="scientific">Ustilago hordei</name>
    <name type="common">Barley covered smut fungus</name>
    <dbReference type="NCBI Taxonomy" id="120017"/>
    <lineage>
        <taxon>Eukaryota</taxon>
        <taxon>Fungi</taxon>
        <taxon>Dikarya</taxon>
        <taxon>Basidiomycota</taxon>
        <taxon>Ustilaginomycotina</taxon>
        <taxon>Ustilaginomycetes</taxon>
        <taxon>Ustilaginales</taxon>
        <taxon>Ustilaginaceae</taxon>
        <taxon>Ustilago</taxon>
    </lineage>
</organism>
<accession>I2FME0</accession>
<name>I2FME0_USTHO</name>
<feature type="non-terminal residue" evidence="1">
    <location>
        <position position="215"/>
    </location>
</feature>
<dbReference type="PANTHER" id="PTHR34863">
    <property type="entry name" value="EXPRESSED PROTEIN"/>
    <property type="match status" value="1"/>
</dbReference>
<dbReference type="eggNOG" id="ENOG502SATY">
    <property type="taxonomic scope" value="Eukaryota"/>
</dbReference>
<evidence type="ECO:0000313" key="2">
    <source>
        <dbReference type="Proteomes" id="UP000006174"/>
    </source>
</evidence>
<comment type="caution">
    <text evidence="1">The sequence shown here is derived from an EMBL/GenBank/DDBJ whole genome shotgun (WGS) entry which is preliminary data.</text>
</comment>
<sequence>MDYLSQIGCNTIRLQVYGQKRHLLTLKSNIGNLNHPLAHLNTFDLGTMYDDPRITLVQPVQYSNPKMTLYPMLLPIAMGYGSVHMDIALGKGEMYQVKAYPRLVHCIKAESGNQALWAPDTVRRARVQHTNLKNQFKAMEITPRSIMGGLRLEVTVTAPTLMLAKDIIHKTPLLNLDAYLYDRLELLHPYQLRMITITKADYLANLKHLLTKAET</sequence>
<reference evidence="1 2" key="1">
    <citation type="journal article" date="2012" name="Plant Cell">
        <title>Genome comparison of barley and maize smut fungi reveals targeted loss of RNA silencing components and species-specific presence of transposable elements.</title>
        <authorList>
            <person name="Laurie J.D."/>
            <person name="Ali S."/>
            <person name="Linning R."/>
            <person name="Mannhaupt G."/>
            <person name="Wong P."/>
            <person name="Gueldener U."/>
            <person name="Muensterkoetter M."/>
            <person name="Moore R."/>
            <person name="Kahmann R."/>
            <person name="Bakkeren G."/>
            <person name="Schirawski J."/>
        </authorList>
    </citation>
    <scope>NUCLEOTIDE SEQUENCE [LARGE SCALE GENOMIC DNA]</scope>
    <source>
        <strain evidence="2">Uh4875-4</strain>
    </source>
</reference>
<dbReference type="HOGENOM" id="CLU_1286075_0_0_1"/>
<evidence type="ECO:0000313" key="1">
    <source>
        <dbReference type="EMBL" id="CCF48083.1"/>
    </source>
</evidence>
<dbReference type="PANTHER" id="PTHR34863:SF1">
    <property type="entry name" value="OTU DOMAIN-CONTAINING PROTEIN"/>
    <property type="match status" value="1"/>
</dbReference>
<dbReference type="STRING" id="1128400.I2FME0"/>
<dbReference type="Proteomes" id="UP000006174">
    <property type="component" value="Unassembled WGS sequence"/>
</dbReference>
<dbReference type="AlphaFoldDB" id="I2FME0"/>
<dbReference type="EMBL" id="CAGI01000080">
    <property type="protein sequence ID" value="CCF48083.1"/>
    <property type="molecule type" value="Genomic_DNA"/>
</dbReference>
<keyword evidence="2" id="KW-1185">Reference proteome</keyword>